<dbReference type="Proteomes" id="UP000682739">
    <property type="component" value="Chromosome"/>
</dbReference>
<name>A0A975DAU3_9GAMM</name>
<accession>A0A975DAU3</accession>
<keyword evidence="1" id="KW-1133">Transmembrane helix</keyword>
<protein>
    <submittedName>
        <fullName evidence="3">Anti-sigma factor</fullName>
    </submittedName>
</protein>
<gene>
    <name evidence="3" type="ORF">J1N51_08950</name>
</gene>
<dbReference type="Pfam" id="PF10099">
    <property type="entry name" value="RskA_C"/>
    <property type="match status" value="1"/>
</dbReference>
<evidence type="ECO:0000313" key="3">
    <source>
        <dbReference type="EMBL" id="QTH62891.1"/>
    </source>
</evidence>
<dbReference type="InterPro" id="IPR018764">
    <property type="entry name" value="RskA_C"/>
</dbReference>
<keyword evidence="4" id="KW-1185">Reference proteome</keyword>
<evidence type="ECO:0000256" key="1">
    <source>
        <dbReference type="SAM" id="Phobius"/>
    </source>
</evidence>
<keyword evidence="1" id="KW-0812">Transmembrane</keyword>
<dbReference type="GO" id="GO:0005886">
    <property type="term" value="C:plasma membrane"/>
    <property type="evidence" value="ECO:0007669"/>
    <property type="project" value="InterPro"/>
</dbReference>
<dbReference type="AlphaFoldDB" id="A0A975DAU3"/>
<feature type="transmembrane region" description="Helical" evidence="1">
    <location>
        <begin position="107"/>
        <end position="124"/>
    </location>
</feature>
<evidence type="ECO:0000313" key="4">
    <source>
        <dbReference type="Proteomes" id="UP000682739"/>
    </source>
</evidence>
<proteinExistence type="predicted"/>
<reference evidence="3" key="1">
    <citation type="submission" date="2021-03" db="EMBL/GenBank/DDBJ databases">
        <title>Description of Psychrosphaera ytuae sp. nov. isolated from deep sea sediment of South China Sea.</title>
        <authorList>
            <person name="Zhang J."/>
            <person name="Xu X.-D."/>
        </authorList>
    </citation>
    <scope>NUCLEOTIDE SEQUENCE</scope>
    <source>
        <strain evidence="3">MTZ26</strain>
    </source>
</reference>
<feature type="domain" description="Anti-sigma K factor RskA C-terminal" evidence="2">
    <location>
        <begin position="112"/>
        <end position="232"/>
    </location>
</feature>
<dbReference type="EMBL" id="CP072110">
    <property type="protein sequence ID" value="QTH62891.1"/>
    <property type="molecule type" value="Genomic_DNA"/>
</dbReference>
<keyword evidence="1" id="KW-0472">Membrane</keyword>
<evidence type="ECO:0000259" key="2">
    <source>
        <dbReference type="Pfam" id="PF10099"/>
    </source>
</evidence>
<dbReference type="KEGG" id="psym:J1N51_08950"/>
<dbReference type="RefSeq" id="WP_208830538.1">
    <property type="nucleotide sequence ID" value="NZ_CP072110.1"/>
</dbReference>
<organism evidence="3 4">
    <name type="scientific">Psychrosphaera ytuae</name>
    <dbReference type="NCBI Taxonomy" id="2820710"/>
    <lineage>
        <taxon>Bacteria</taxon>
        <taxon>Pseudomonadati</taxon>
        <taxon>Pseudomonadota</taxon>
        <taxon>Gammaproteobacteria</taxon>
        <taxon>Alteromonadales</taxon>
        <taxon>Pseudoalteromonadaceae</taxon>
        <taxon>Psychrosphaera</taxon>
    </lineage>
</organism>
<sequence>MNYNSEKLLDMLAAEYVVGTLQGKARDRYTRLMLTMSAAREATWKWEQQMNNLASSIQPVVPSPDVWSRINQSIGGQDDTVFSFADAQSKQQKAPDSSSTSKTMWKLLTMFATAACLVLAFLVLQPVTPPDMRSTVQQVAVFHNDKDAPLWFIDVTEQKLSILATKALVPEPNKDYELWMIIEGQDNPISLGLLPKSGRVELAKNQLFDVDKIAVLAVSLEPLGGSQTGLPTDVLYTTKLAVL</sequence>